<reference evidence="5 6" key="1">
    <citation type="submission" date="2022-10" db="EMBL/GenBank/DDBJ databases">
        <authorList>
            <person name="Xie J."/>
            <person name="Shen N."/>
        </authorList>
    </citation>
    <scope>NUCLEOTIDE SEQUENCE [LARGE SCALE GENOMIC DNA]</scope>
    <source>
        <strain evidence="5 6">YIM65594</strain>
    </source>
</reference>
<protein>
    <submittedName>
        <fullName evidence="5">GNAT family N-acetyltransferase</fullName>
    </submittedName>
</protein>
<dbReference type="CDD" id="cd04301">
    <property type="entry name" value="NAT_SF"/>
    <property type="match status" value="1"/>
</dbReference>
<dbReference type="PANTHER" id="PTHR43877:SF2">
    <property type="entry name" value="AMINOALKYLPHOSPHONATE N-ACETYLTRANSFERASE-RELATED"/>
    <property type="match status" value="1"/>
</dbReference>
<evidence type="ECO:0000256" key="3">
    <source>
        <dbReference type="SAM" id="MobiDB-lite"/>
    </source>
</evidence>
<dbReference type="SUPFAM" id="SSF55729">
    <property type="entry name" value="Acyl-CoA N-acyltransferases (Nat)"/>
    <property type="match status" value="1"/>
</dbReference>
<evidence type="ECO:0000256" key="1">
    <source>
        <dbReference type="ARBA" id="ARBA00022679"/>
    </source>
</evidence>
<gene>
    <name evidence="5" type="ORF">OKJ99_32495</name>
</gene>
<organism evidence="5 6">
    <name type="scientific">Streptomyces endophyticus</name>
    <dbReference type="NCBI Taxonomy" id="714166"/>
    <lineage>
        <taxon>Bacteria</taxon>
        <taxon>Bacillati</taxon>
        <taxon>Actinomycetota</taxon>
        <taxon>Actinomycetes</taxon>
        <taxon>Kitasatosporales</taxon>
        <taxon>Streptomycetaceae</taxon>
        <taxon>Streptomyces</taxon>
    </lineage>
</organism>
<comment type="caution">
    <text evidence="5">The sequence shown here is derived from an EMBL/GenBank/DDBJ whole genome shotgun (WGS) entry which is preliminary data.</text>
</comment>
<dbReference type="PROSITE" id="PS51186">
    <property type="entry name" value="GNAT"/>
    <property type="match status" value="1"/>
</dbReference>
<evidence type="ECO:0000256" key="2">
    <source>
        <dbReference type="ARBA" id="ARBA00023315"/>
    </source>
</evidence>
<keyword evidence="1" id="KW-0808">Transferase</keyword>
<dbReference type="EMBL" id="JAOZYC010000160">
    <property type="protein sequence ID" value="MEB8342224.1"/>
    <property type="molecule type" value="Genomic_DNA"/>
</dbReference>
<dbReference type="Pfam" id="PF00583">
    <property type="entry name" value="Acetyltransf_1"/>
    <property type="match status" value="1"/>
</dbReference>
<evidence type="ECO:0000259" key="4">
    <source>
        <dbReference type="PROSITE" id="PS51186"/>
    </source>
</evidence>
<dbReference type="InterPro" id="IPR016181">
    <property type="entry name" value="Acyl_CoA_acyltransferase"/>
</dbReference>
<feature type="domain" description="N-acetyltransferase" evidence="4">
    <location>
        <begin position="5"/>
        <end position="172"/>
    </location>
</feature>
<dbReference type="PANTHER" id="PTHR43877">
    <property type="entry name" value="AMINOALKYLPHOSPHONATE N-ACETYLTRANSFERASE-RELATED-RELATED"/>
    <property type="match status" value="1"/>
</dbReference>
<keyword evidence="6" id="KW-1185">Reference proteome</keyword>
<accession>A0ABU6FE25</accession>
<dbReference type="Gene3D" id="3.40.630.30">
    <property type="match status" value="1"/>
</dbReference>
<dbReference type="Proteomes" id="UP001354931">
    <property type="component" value="Unassembled WGS sequence"/>
</dbReference>
<name>A0ABU6FE25_9ACTN</name>
<proteinExistence type="predicted"/>
<dbReference type="RefSeq" id="WP_326021595.1">
    <property type="nucleotide sequence ID" value="NZ_JAOZYC010000160.1"/>
</dbReference>
<dbReference type="InterPro" id="IPR000182">
    <property type="entry name" value="GNAT_dom"/>
</dbReference>
<keyword evidence="2" id="KW-0012">Acyltransferase</keyword>
<dbReference type="InterPro" id="IPR050832">
    <property type="entry name" value="Bact_Acetyltransf"/>
</dbReference>
<sequence length="193" mass="20849">MSGDTWVRARRSGDLAACAEALRAVHHADGYPTNWPQDPVGWLRGGDVVGAWVGCHGERVVGHVLLTRPDPGDVAPTLAPADTPVAVVGRLFVAPSARGHRLGAALLGRAAREARRHGALAVLDVVATDSAAIALYERLGWRFLAQGQQEWGPGELVTVRCYSAPPEDWPREAGRPRRRRGGHPQGRPRHRAR</sequence>
<feature type="compositionally biased region" description="Basic residues" evidence="3">
    <location>
        <begin position="176"/>
        <end position="193"/>
    </location>
</feature>
<evidence type="ECO:0000313" key="5">
    <source>
        <dbReference type="EMBL" id="MEB8342224.1"/>
    </source>
</evidence>
<evidence type="ECO:0000313" key="6">
    <source>
        <dbReference type="Proteomes" id="UP001354931"/>
    </source>
</evidence>
<feature type="region of interest" description="Disordered" evidence="3">
    <location>
        <begin position="165"/>
        <end position="193"/>
    </location>
</feature>